<dbReference type="Pfam" id="PF04357">
    <property type="entry name" value="TamB"/>
    <property type="match status" value="1"/>
</dbReference>
<comment type="subcellular location">
    <subcellularLocation>
        <location evidence="1">Membrane</location>
        <topology evidence="1">Single-pass membrane protein</topology>
    </subcellularLocation>
</comment>
<evidence type="ECO:0000256" key="1">
    <source>
        <dbReference type="ARBA" id="ARBA00004167"/>
    </source>
</evidence>
<keyword evidence="3" id="KW-1133">Transmembrane helix</keyword>
<dbReference type="EMBL" id="MTBC01000004">
    <property type="protein sequence ID" value="OQD43185.1"/>
    <property type="molecule type" value="Genomic_DNA"/>
</dbReference>
<keyword evidence="2" id="KW-0812">Transmembrane</keyword>
<proteinExistence type="predicted"/>
<dbReference type="PANTHER" id="PTHR36985:SF1">
    <property type="entry name" value="TRANSLOCATION AND ASSEMBLY MODULE SUBUNIT TAMB"/>
    <property type="match status" value="1"/>
</dbReference>
<dbReference type="PANTHER" id="PTHR36985">
    <property type="entry name" value="TRANSLOCATION AND ASSEMBLY MODULE SUBUNIT TAMB"/>
    <property type="match status" value="1"/>
</dbReference>
<dbReference type="Proteomes" id="UP000191680">
    <property type="component" value="Unassembled WGS sequence"/>
</dbReference>
<sequence length="1473" mass="165853">MLLLGVFATLFFSLPIVQTRLAQYATTEINKEFGTNINIERLKFSPFTLNADIKGIYVQDYQKDTLIHIKELTTSVLNARNMFKSKLEFGDIDVDGLYFKMQTYKGQSETNLDVFVAKLDDGKPRDPNTPPFYMSATEINLVNSKYRLLDENLEQSSILNFFDLNLNATDFLILGPQVSLDVEQLDFNTKKGIRMEQLVTKFKYTRERMDFEDLTIKTPESSLQGNLAFTYDREDFKDFLNLVKVDAYFEESVVAFNEVNKYFNEFGKDKTANFTANFAGVLNALEVDDLLLFSDNTGIRGDFVFTNMFNESEPFKMDAQMDNVTSSYYQLRGLLPQILGGSIPSSFQKLGQFTVRGDAKVTETSVDAQVNLSTAIGSSYSDLQMTNIDDIDNASYRGFISLIDFELGTFLENPNLGKTSMDVNVEGRGFVAEYLNTEAIGEIYSLEFNGYNYKNIKMSGIIKDELFDGSLVGKDENLTFDFKGLADFSQELNDFNFIASVDYADFKKLNFIKDSVSVFKGQVNMDITGNNLDNIVGNIQFRNTSYQNANDTYYFEDFAVSSSFEENGDRNIDIESPDIITGYMRGKFKVNELGKLVQNSVGSIYTNYKPFKISKGQRLDFNFRIYNKIVDVFFPEVNFGPDTYIRGNIIADEGDFKLTFKSPHIEAFQNKLDNIELKIDNKNPLFNTFFSVEEMSTVYYDVKDFNLINTTLKDTLFFRTEFKGGSQFNDSYNLNFYHTFNKENKSVIGLKTSDISFKGNKWVLNKEGNRKNKVIVNKTLDSIEIQEIVMNHEDEQIRLRGEFADSTYKDMELQFKKVSLNKITPTVDSLKLEGKINGFLNILQKNNKYLPSSSVEIQDLAVNDYVLGTMELVIFGNNDLTQFGVNAWINKEGKERFGLNGKINNVNRKATFDLMASLNDFNLQPFAPLGEDVISNIRGLVNGNARITGDMQNPDINGELTLTEAGLGIAELNVDYDFAPFSKVKLDNKSFVFENLLLTDVVEGTKGQLSGSISHSGFTDWRLDLNVDTLGDRLMILNTEYDEEALYYGTGFVNGTGSIFGPINALNINFDGATARGSVLKIPLSDVTSVGDYSFINFIERDNGKIIEQQRSLDDYQGIEMMFDLAVTPEAEIEIVVDQQTGSTLRGTGEGLLLMEINTNGKFNMYGEFVVVTGEYHYKYGGLIDKRFKVKPGGTILWEREPLEAQLNLDAVYELNANPAPLLDGSNYTRNIPTEVVVSLTGELEQPQIDFNIEFPGTNSVIKSELEYRLQDPTIEKNNALFLMAQGTFVNESVGLNQQAVTGNLIQTASGILNSVLGSNNDKLNFGLSYEQGYQDINSGIDTEDRIGVSVSTRISDRVLVNGKVGVPVSGVSETVVAGNVEVQFLLNEEGTLSATIFNRENNVYQTYLESQGYTQGIGLNYQVDFNTFRELMAKIFRKKEKEKSQKEKSLSDGQMGEKGLINFQSKATSNQE</sequence>
<comment type="caution">
    <text evidence="7">The sequence shown here is derived from an EMBL/GenBank/DDBJ whole genome shotgun (WGS) entry which is preliminary data.</text>
</comment>
<name>A0A1V6LSN5_9FLAO</name>
<feature type="region of interest" description="Disordered" evidence="5">
    <location>
        <begin position="1440"/>
        <end position="1473"/>
    </location>
</feature>
<feature type="compositionally biased region" description="Polar residues" evidence="5">
    <location>
        <begin position="1463"/>
        <end position="1473"/>
    </location>
</feature>
<dbReference type="InterPro" id="IPR007452">
    <property type="entry name" value="TamB_C"/>
</dbReference>
<protein>
    <submittedName>
        <fullName evidence="7">DUF490 domain-containing protein</fullName>
    </submittedName>
</protein>
<accession>A0A1V6LSN5</accession>
<dbReference type="GO" id="GO:0009306">
    <property type="term" value="P:protein secretion"/>
    <property type="evidence" value="ECO:0007669"/>
    <property type="project" value="InterPro"/>
</dbReference>
<evidence type="ECO:0000259" key="6">
    <source>
        <dbReference type="Pfam" id="PF04357"/>
    </source>
</evidence>
<dbReference type="GO" id="GO:0005886">
    <property type="term" value="C:plasma membrane"/>
    <property type="evidence" value="ECO:0007669"/>
    <property type="project" value="InterPro"/>
</dbReference>
<feature type="domain" description="Translocation and assembly module TamB C-terminal" evidence="6">
    <location>
        <begin position="1002"/>
        <end position="1426"/>
    </location>
</feature>
<keyword evidence="8" id="KW-1185">Reference proteome</keyword>
<keyword evidence="4" id="KW-0472">Membrane</keyword>
<evidence type="ECO:0000313" key="8">
    <source>
        <dbReference type="Proteomes" id="UP000191680"/>
    </source>
</evidence>
<evidence type="ECO:0000256" key="5">
    <source>
        <dbReference type="SAM" id="MobiDB-lite"/>
    </source>
</evidence>
<evidence type="ECO:0000256" key="4">
    <source>
        <dbReference type="ARBA" id="ARBA00023136"/>
    </source>
</evidence>
<gene>
    <name evidence="7" type="ORF">BUL40_08455</name>
</gene>
<evidence type="ECO:0000256" key="2">
    <source>
        <dbReference type="ARBA" id="ARBA00022692"/>
    </source>
</evidence>
<evidence type="ECO:0000313" key="7">
    <source>
        <dbReference type="EMBL" id="OQD43185.1"/>
    </source>
</evidence>
<organism evidence="7 8">
    <name type="scientific">Croceivirga radicis</name>
    <dbReference type="NCBI Taxonomy" id="1929488"/>
    <lineage>
        <taxon>Bacteria</taxon>
        <taxon>Pseudomonadati</taxon>
        <taxon>Bacteroidota</taxon>
        <taxon>Flavobacteriia</taxon>
        <taxon>Flavobacteriales</taxon>
        <taxon>Flavobacteriaceae</taxon>
        <taxon>Croceivirga</taxon>
    </lineage>
</organism>
<reference evidence="7 8" key="1">
    <citation type="submission" date="2016-12" db="EMBL/GenBank/DDBJ databases">
        <authorList>
            <person name="Song W.-J."/>
            <person name="Kurnit D.M."/>
        </authorList>
    </citation>
    <scope>NUCLEOTIDE SEQUENCE [LARGE SCALE GENOMIC DNA]</scope>
    <source>
        <strain evidence="7 8">HSG9</strain>
    </source>
</reference>
<feature type="compositionally biased region" description="Basic and acidic residues" evidence="5">
    <location>
        <begin position="1440"/>
        <end position="1451"/>
    </location>
</feature>
<evidence type="ECO:0000256" key="3">
    <source>
        <dbReference type="ARBA" id="ARBA00022989"/>
    </source>
</evidence>